<evidence type="ECO:0000313" key="2">
    <source>
        <dbReference type="Proteomes" id="UP001148629"/>
    </source>
</evidence>
<dbReference type="Proteomes" id="UP001148629">
    <property type="component" value="Unassembled WGS sequence"/>
</dbReference>
<name>A0ACC1SJI6_9HYPO</name>
<evidence type="ECO:0000313" key="1">
    <source>
        <dbReference type="EMBL" id="KAJ3541021.1"/>
    </source>
</evidence>
<comment type="caution">
    <text evidence="1">The sequence shown here is derived from an EMBL/GenBank/DDBJ whole genome shotgun (WGS) entry which is preliminary data.</text>
</comment>
<organism evidence="1 2">
    <name type="scientific">Fusarium decemcellulare</name>
    <dbReference type="NCBI Taxonomy" id="57161"/>
    <lineage>
        <taxon>Eukaryota</taxon>
        <taxon>Fungi</taxon>
        <taxon>Dikarya</taxon>
        <taxon>Ascomycota</taxon>
        <taxon>Pezizomycotina</taxon>
        <taxon>Sordariomycetes</taxon>
        <taxon>Hypocreomycetidae</taxon>
        <taxon>Hypocreales</taxon>
        <taxon>Nectriaceae</taxon>
        <taxon>Fusarium</taxon>
        <taxon>Fusarium decemcellulare species complex</taxon>
    </lineage>
</organism>
<keyword evidence="2" id="KW-1185">Reference proteome</keyword>
<protein>
    <submittedName>
        <fullName evidence="1">Uncharacterized protein</fullName>
    </submittedName>
</protein>
<reference evidence="1" key="1">
    <citation type="submission" date="2022-08" db="EMBL/GenBank/DDBJ databases">
        <title>Genome Sequence of Fusarium decemcellulare.</title>
        <authorList>
            <person name="Buettner E."/>
        </authorList>
    </citation>
    <scope>NUCLEOTIDE SEQUENCE</scope>
    <source>
        <strain evidence="1">Babe19</strain>
    </source>
</reference>
<sequence length="218" mass="24621">MSRRSHRSHKHGRHSSSNQPQQDDIPVDPNLMQDPSSYTPYTQAAVFGSYAQVDPKWQDPNLASMGYYYNTQQPATVNPNDLVLDPGSGSYAQGYASSAYQNAGYDEPGESSAAAAAQEFSQFQCEDCGKVCDNKRDYNKHRKTHVRPIECEADKNCKVTKAEQRDMIRHYCTAHKDYAARKGISADSVVCGFEGCTSSFTRPDNLRKHWKKYHDYEE</sequence>
<proteinExistence type="predicted"/>
<dbReference type="EMBL" id="JANRMS010000375">
    <property type="protein sequence ID" value="KAJ3541021.1"/>
    <property type="molecule type" value="Genomic_DNA"/>
</dbReference>
<gene>
    <name evidence="1" type="ORF">NM208_g4795</name>
</gene>
<accession>A0ACC1SJI6</accession>